<keyword evidence="5" id="KW-0805">Transcription regulation</keyword>
<sequence>MQPNDGQYRQWQLPSKEKQDQPKEEQPKKSAFNISALLNREPSMNNQSESPKPTDGPSSTPSLESYPSKPPALQTNMQITPSPTSESPSSTLTFHQYEPPAATEATTKRLPLRKRLTMESKVQLHQQVPQPPQNNISVVSTPVQEALPASSTATSAVVAAPAAPPTSELGLDSDNTETDEEKGSAEIHNPVLVQPASSEASPPVVKMKPLKKAKIWGSLDSLHGHATHQHSVANAQSQSQVNETSESAPDSGTKREIADDIDLPASKRQKSANDSPPHVPSSTKAPSSSSSSDELYCICRKPYDKPRFMIACDECDQWFHGECVGMSERDGGLIELYYCPGCSRATGKQTSWKVKCANPACLKPARTAKSKHRGNKEDESKYCSGDCGLLLARARIANCDKKRRAALEDPRTARSHGAKVRSAADMDDRKLLVTLQEEQAKLEETVARADRRARFLKLIIRRQQEHKSNDAGMEEVKSLGMKAKRVDEGGICGFDSRLLWEDEASWSHCLEPEDDDAAIKLIEEEGSHHLCLNNRKCQRHAQWQKLKAAEIDLERSEDVQALQKLKKQRHQAKVRMKQRREKVTELVNNGVIDHRLSSVVA</sequence>
<feature type="compositionally biased region" description="Basic and acidic residues" evidence="11">
    <location>
        <begin position="15"/>
        <end position="28"/>
    </location>
</feature>
<keyword evidence="2" id="KW-0479">Metal-binding</keyword>
<dbReference type="InterPro" id="IPR019786">
    <property type="entry name" value="Zinc_finger_PHD-type_CS"/>
</dbReference>
<feature type="region of interest" description="Disordered" evidence="11">
    <location>
        <begin position="156"/>
        <end position="206"/>
    </location>
</feature>
<dbReference type="GO" id="GO:0008270">
    <property type="term" value="F:zinc ion binding"/>
    <property type="evidence" value="ECO:0007669"/>
    <property type="project" value="UniProtKB-KW"/>
</dbReference>
<evidence type="ECO:0000313" key="13">
    <source>
        <dbReference type="EMBL" id="KAG2186650.1"/>
    </source>
</evidence>
<dbReference type="InterPro" id="IPR019787">
    <property type="entry name" value="Znf_PHD-finger"/>
</dbReference>
<gene>
    <name evidence="13" type="ORF">INT44_002874</name>
</gene>
<feature type="compositionally biased region" description="Polar residues" evidence="11">
    <location>
        <begin position="1"/>
        <end position="13"/>
    </location>
</feature>
<keyword evidence="7" id="KW-0804">Transcription</keyword>
<keyword evidence="8" id="KW-0539">Nucleus</keyword>
<evidence type="ECO:0000256" key="2">
    <source>
        <dbReference type="ARBA" id="ARBA00022723"/>
    </source>
</evidence>
<dbReference type="SUPFAM" id="SSF57903">
    <property type="entry name" value="FYVE/PHD zinc finger"/>
    <property type="match status" value="1"/>
</dbReference>
<keyword evidence="3 10" id="KW-0863">Zinc-finger</keyword>
<dbReference type="PANTHER" id="PTHR46174">
    <property type="entry name" value="CXXC-TYPE ZINC FINGER PROTEIN 1"/>
    <property type="match status" value="1"/>
</dbReference>
<evidence type="ECO:0000256" key="6">
    <source>
        <dbReference type="ARBA" id="ARBA00023125"/>
    </source>
</evidence>
<dbReference type="AlphaFoldDB" id="A0A8H7UKM4"/>
<dbReference type="Pfam" id="PF12269">
    <property type="entry name" value="CpG_bind_C"/>
    <property type="match status" value="1"/>
</dbReference>
<dbReference type="SMART" id="SM00249">
    <property type="entry name" value="PHD"/>
    <property type="match status" value="1"/>
</dbReference>
<dbReference type="Pfam" id="PF00628">
    <property type="entry name" value="PHD"/>
    <property type="match status" value="1"/>
</dbReference>
<reference evidence="13" key="1">
    <citation type="submission" date="2020-12" db="EMBL/GenBank/DDBJ databases">
        <title>Metabolic potential, ecology and presence of endohyphal bacteria is reflected in genomic diversity of Mucoromycotina.</title>
        <authorList>
            <person name="Muszewska A."/>
            <person name="Okrasinska A."/>
            <person name="Steczkiewicz K."/>
            <person name="Drgas O."/>
            <person name="Orlowska M."/>
            <person name="Perlinska-Lenart U."/>
            <person name="Aleksandrzak-Piekarczyk T."/>
            <person name="Szatraj K."/>
            <person name="Zielenkiewicz U."/>
            <person name="Pilsyk S."/>
            <person name="Malc E."/>
            <person name="Mieczkowski P."/>
            <person name="Kruszewska J.S."/>
            <person name="Biernat P."/>
            <person name="Pawlowska J."/>
        </authorList>
    </citation>
    <scope>NUCLEOTIDE SEQUENCE</scope>
    <source>
        <strain evidence="13">WA0000051536</strain>
    </source>
</reference>
<evidence type="ECO:0000256" key="9">
    <source>
        <dbReference type="ARBA" id="ARBA00023828"/>
    </source>
</evidence>
<evidence type="ECO:0000256" key="8">
    <source>
        <dbReference type="ARBA" id="ARBA00023242"/>
    </source>
</evidence>
<comment type="subcellular location">
    <subcellularLocation>
        <location evidence="1">Nucleus</location>
    </subcellularLocation>
</comment>
<dbReference type="EMBL" id="JAEPRA010000004">
    <property type="protein sequence ID" value="KAG2186650.1"/>
    <property type="molecule type" value="Genomic_DNA"/>
</dbReference>
<dbReference type="InterPro" id="IPR011011">
    <property type="entry name" value="Znf_FYVE_PHD"/>
</dbReference>
<protein>
    <recommendedName>
        <fullName evidence="9">CXXC-type zinc finger protein 1</fullName>
    </recommendedName>
</protein>
<evidence type="ECO:0000256" key="7">
    <source>
        <dbReference type="ARBA" id="ARBA00023163"/>
    </source>
</evidence>
<dbReference type="PROSITE" id="PS01359">
    <property type="entry name" value="ZF_PHD_1"/>
    <property type="match status" value="1"/>
</dbReference>
<dbReference type="PANTHER" id="PTHR46174:SF1">
    <property type="entry name" value="CXXC-TYPE ZINC FINGER PROTEIN 1"/>
    <property type="match status" value="1"/>
</dbReference>
<dbReference type="InterPro" id="IPR001965">
    <property type="entry name" value="Znf_PHD"/>
</dbReference>
<keyword evidence="14" id="KW-1185">Reference proteome</keyword>
<dbReference type="GO" id="GO:0003677">
    <property type="term" value="F:DNA binding"/>
    <property type="evidence" value="ECO:0007669"/>
    <property type="project" value="UniProtKB-KW"/>
</dbReference>
<name>A0A8H7UKM4_9FUNG</name>
<dbReference type="CDD" id="cd15560">
    <property type="entry name" value="PHD2_3_BPTF"/>
    <property type="match status" value="1"/>
</dbReference>
<feature type="compositionally biased region" description="Low complexity" evidence="11">
    <location>
        <begin position="281"/>
        <end position="292"/>
    </location>
</feature>
<dbReference type="GO" id="GO:0048188">
    <property type="term" value="C:Set1C/COMPASS complex"/>
    <property type="evidence" value="ECO:0007669"/>
    <property type="project" value="InterPro"/>
</dbReference>
<feature type="compositionally biased region" description="Low complexity" evidence="11">
    <location>
        <begin position="80"/>
        <end position="91"/>
    </location>
</feature>
<feature type="region of interest" description="Disordered" evidence="11">
    <location>
        <begin position="1"/>
        <end position="112"/>
    </location>
</feature>
<evidence type="ECO:0000259" key="12">
    <source>
        <dbReference type="PROSITE" id="PS50016"/>
    </source>
</evidence>
<dbReference type="OrthoDB" id="436852at2759"/>
<evidence type="ECO:0000256" key="4">
    <source>
        <dbReference type="ARBA" id="ARBA00022833"/>
    </source>
</evidence>
<dbReference type="Proteomes" id="UP000612746">
    <property type="component" value="Unassembled WGS sequence"/>
</dbReference>
<dbReference type="InterPro" id="IPR037869">
    <property type="entry name" value="Spp1/CFP1"/>
</dbReference>
<keyword evidence="6" id="KW-0238">DNA-binding</keyword>
<dbReference type="Gene3D" id="3.30.40.10">
    <property type="entry name" value="Zinc/RING finger domain, C3HC4 (zinc finger)"/>
    <property type="match status" value="1"/>
</dbReference>
<comment type="caution">
    <text evidence="13">The sequence shown here is derived from an EMBL/GenBank/DDBJ whole genome shotgun (WGS) entry which is preliminary data.</text>
</comment>
<proteinExistence type="predicted"/>
<evidence type="ECO:0000256" key="11">
    <source>
        <dbReference type="SAM" id="MobiDB-lite"/>
    </source>
</evidence>
<dbReference type="InterPro" id="IPR013083">
    <property type="entry name" value="Znf_RING/FYVE/PHD"/>
</dbReference>
<keyword evidence="4" id="KW-0862">Zinc</keyword>
<evidence type="ECO:0000313" key="14">
    <source>
        <dbReference type="Proteomes" id="UP000612746"/>
    </source>
</evidence>
<dbReference type="GO" id="GO:0045893">
    <property type="term" value="P:positive regulation of DNA-templated transcription"/>
    <property type="evidence" value="ECO:0007669"/>
    <property type="project" value="TreeGrafter"/>
</dbReference>
<feature type="compositionally biased region" description="Polar residues" evidence="11">
    <location>
        <begin position="229"/>
        <end position="250"/>
    </location>
</feature>
<evidence type="ECO:0000256" key="3">
    <source>
        <dbReference type="ARBA" id="ARBA00022771"/>
    </source>
</evidence>
<feature type="compositionally biased region" description="Polar residues" evidence="11">
    <location>
        <begin position="42"/>
        <end position="65"/>
    </location>
</feature>
<dbReference type="PROSITE" id="PS50016">
    <property type="entry name" value="ZF_PHD_2"/>
    <property type="match status" value="1"/>
</dbReference>
<feature type="region of interest" description="Disordered" evidence="11">
    <location>
        <begin position="227"/>
        <end position="292"/>
    </location>
</feature>
<organism evidence="13 14">
    <name type="scientific">Umbelopsis vinacea</name>
    <dbReference type="NCBI Taxonomy" id="44442"/>
    <lineage>
        <taxon>Eukaryota</taxon>
        <taxon>Fungi</taxon>
        <taxon>Fungi incertae sedis</taxon>
        <taxon>Mucoromycota</taxon>
        <taxon>Mucoromycotina</taxon>
        <taxon>Umbelopsidomycetes</taxon>
        <taxon>Umbelopsidales</taxon>
        <taxon>Umbelopsidaceae</taxon>
        <taxon>Umbelopsis</taxon>
    </lineage>
</organism>
<feature type="compositionally biased region" description="Low complexity" evidence="11">
    <location>
        <begin position="156"/>
        <end position="167"/>
    </location>
</feature>
<feature type="domain" description="PHD-type" evidence="12">
    <location>
        <begin position="294"/>
        <end position="345"/>
    </location>
</feature>
<evidence type="ECO:0000256" key="5">
    <source>
        <dbReference type="ARBA" id="ARBA00023015"/>
    </source>
</evidence>
<evidence type="ECO:0000256" key="1">
    <source>
        <dbReference type="ARBA" id="ARBA00004123"/>
    </source>
</evidence>
<evidence type="ECO:0000256" key="10">
    <source>
        <dbReference type="PROSITE-ProRule" id="PRU00146"/>
    </source>
</evidence>
<dbReference type="InterPro" id="IPR022056">
    <property type="entry name" value="CpG-bd_C"/>
</dbReference>
<accession>A0A8H7UKM4</accession>